<name>A0A368K277_9HYPH</name>
<dbReference type="EMBL" id="QOZG01000005">
    <property type="protein sequence ID" value="RCS23489.1"/>
    <property type="molecule type" value="Genomic_DNA"/>
</dbReference>
<gene>
    <name evidence="1" type="ORF">DUT91_14580</name>
</gene>
<comment type="caution">
    <text evidence="1">The sequence shown here is derived from an EMBL/GenBank/DDBJ whole genome shotgun (WGS) entry which is preliminary data.</text>
</comment>
<evidence type="ECO:0000313" key="1">
    <source>
        <dbReference type="EMBL" id="RCS23489.1"/>
    </source>
</evidence>
<keyword evidence="2" id="KW-1185">Reference proteome</keyword>
<dbReference type="AlphaFoldDB" id="A0A368K277"/>
<dbReference type="RefSeq" id="WP_114441113.1">
    <property type="nucleotide sequence ID" value="NZ_QOZG01000005.1"/>
</dbReference>
<dbReference type="Proteomes" id="UP000253420">
    <property type="component" value="Unassembled WGS sequence"/>
</dbReference>
<sequence length="64" mass="6735">MTNAVVLGLEGKTDLWLVDFDAGTVAPVEHTSDFRKSGKPMIKGIDLAVAINSAPDVGSGFMDK</sequence>
<proteinExistence type="predicted"/>
<reference evidence="1 2" key="1">
    <citation type="submission" date="2018-07" db="EMBL/GenBank/DDBJ databases">
        <title>The draft genome of Phyllobacterium salinisoli.</title>
        <authorList>
            <person name="Liu L."/>
            <person name="Li L."/>
            <person name="Zhang X."/>
            <person name="Liang L."/>
        </authorList>
    </citation>
    <scope>NUCLEOTIDE SEQUENCE [LARGE SCALE GENOMIC DNA]</scope>
    <source>
        <strain evidence="1 2">LLAN61</strain>
    </source>
</reference>
<dbReference type="OrthoDB" id="8420948at2"/>
<organism evidence="1 2">
    <name type="scientific">Phyllobacterium salinisoli</name>
    <dbReference type="NCBI Taxonomy" id="1899321"/>
    <lineage>
        <taxon>Bacteria</taxon>
        <taxon>Pseudomonadati</taxon>
        <taxon>Pseudomonadota</taxon>
        <taxon>Alphaproteobacteria</taxon>
        <taxon>Hyphomicrobiales</taxon>
        <taxon>Phyllobacteriaceae</taxon>
        <taxon>Phyllobacterium</taxon>
    </lineage>
</organism>
<evidence type="ECO:0000313" key="2">
    <source>
        <dbReference type="Proteomes" id="UP000253420"/>
    </source>
</evidence>
<protein>
    <submittedName>
        <fullName evidence="1">Uncharacterized protein</fullName>
    </submittedName>
</protein>
<accession>A0A368K277</accession>